<evidence type="ECO:0000313" key="3">
    <source>
        <dbReference type="EMBL" id="BDZ56832.1"/>
    </source>
</evidence>
<proteinExistence type="predicted"/>
<keyword evidence="2" id="KW-0472">Membrane</keyword>
<reference evidence="4" key="1">
    <citation type="journal article" date="2019" name="Int. J. Syst. Evol. Microbiol.">
        <title>The Global Catalogue of Microorganisms (GCM) 10K type strain sequencing project: providing services to taxonomists for standard genome sequencing and annotation.</title>
        <authorList>
            <consortium name="The Broad Institute Genomics Platform"/>
            <consortium name="The Broad Institute Genome Sequencing Center for Infectious Disease"/>
            <person name="Wu L."/>
            <person name="Ma J."/>
        </authorList>
    </citation>
    <scope>NUCLEOTIDE SEQUENCE [LARGE SCALE GENOMIC DNA]</scope>
    <source>
        <strain evidence="4">NBRC 110608</strain>
    </source>
</reference>
<accession>A0ABN6YHB8</accession>
<evidence type="ECO:0000256" key="1">
    <source>
        <dbReference type="SAM" id="MobiDB-lite"/>
    </source>
</evidence>
<feature type="region of interest" description="Disordered" evidence="1">
    <location>
        <begin position="40"/>
        <end position="79"/>
    </location>
</feature>
<gene>
    <name evidence="3" type="ORF">GCM10025872_04890</name>
</gene>
<protein>
    <submittedName>
        <fullName evidence="3">Uncharacterized protein</fullName>
    </submittedName>
</protein>
<feature type="compositionally biased region" description="Basic and acidic residues" evidence="1">
    <location>
        <begin position="40"/>
        <end position="51"/>
    </location>
</feature>
<keyword evidence="2" id="KW-1133">Transmembrane helix</keyword>
<organism evidence="3 4">
    <name type="scientific">Barrientosiimonas endolithica</name>
    <dbReference type="NCBI Taxonomy" id="1535208"/>
    <lineage>
        <taxon>Bacteria</taxon>
        <taxon>Bacillati</taxon>
        <taxon>Actinomycetota</taxon>
        <taxon>Actinomycetes</taxon>
        <taxon>Micrococcales</taxon>
        <taxon>Dermacoccaceae</taxon>
        <taxon>Barrientosiimonas</taxon>
    </lineage>
</organism>
<dbReference type="EMBL" id="AP027735">
    <property type="protein sequence ID" value="BDZ56832.1"/>
    <property type="molecule type" value="Genomic_DNA"/>
</dbReference>
<dbReference type="Proteomes" id="UP001321421">
    <property type="component" value="Chromosome"/>
</dbReference>
<feature type="compositionally biased region" description="Polar residues" evidence="1">
    <location>
        <begin position="57"/>
        <end position="66"/>
    </location>
</feature>
<keyword evidence="4" id="KW-1185">Reference proteome</keyword>
<evidence type="ECO:0000313" key="4">
    <source>
        <dbReference type="Proteomes" id="UP001321421"/>
    </source>
</evidence>
<feature type="transmembrane region" description="Helical" evidence="2">
    <location>
        <begin position="12"/>
        <end position="34"/>
    </location>
</feature>
<keyword evidence="2" id="KW-0812">Transmembrane</keyword>
<sequence>MMEVTLPEGVRMGYYIVGLLVAALVLVGVIRLAIRRGGDRDLTHRDPRDLSRGGARGNSTSASTEFATKRSGGTVGPVG</sequence>
<name>A0ABN6YHB8_9MICO</name>
<evidence type="ECO:0000256" key="2">
    <source>
        <dbReference type="SAM" id="Phobius"/>
    </source>
</evidence>